<dbReference type="PANTHER" id="PTHR45831:SF2">
    <property type="entry name" value="LD24721P"/>
    <property type="match status" value="1"/>
</dbReference>
<evidence type="ECO:0000313" key="8">
    <source>
        <dbReference type="Proteomes" id="UP000827092"/>
    </source>
</evidence>
<keyword evidence="3 4" id="KW-0802">TPR repeat</keyword>
<feature type="region of interest" description="Disordered" evidence="5">
    <location>
        <begin position="319"/>
        <end position="339"/>
    </location>
</feature>
<keyword evidence="8" id="KW-1185">Reference proteome</keyword>
<comment type="caution">
    <text evidence="7">The sequence shown here is derived from an EMBL/GenBank/DDBJ whole genome shotgun (WGS) entry which is preliminary data.</text>
</comment>
<evidence type="ECO:0000256" key="4">
    <source>
        <dbReference type="PROSITE-ProRule" id="PRU00339"/>
    </source>
</evidence>
<dbReference type="PANTHER" id="PTHR45831">
    <property type="entry name" value="LD24721P"/>
    <property type="match status" value="1"/>
</dbReference>
<dbReference type="GO" id="GO:0072380">
    <property type="term" value="C:TRC complex"/>
    <property type="evidence" value="ECO:0007669"/>
    <property type="project" value="TreeGrafter"/>
</dbReference>
<name>A0AAV6VYJ6_9ARAC</name>
<dbReference type="InterPro" id="IPR047150">
    <property type="entry name" value="SGT"/>
</dbReference>
<feature type="domain" description="SGTA homodimerisation" evidence="6">
    <location>
        <begin position="67"/>
        <end position="120"/>
    </location>
</feature>
<feature type="region of interest" description="Disordered" evidence="5">
    <location>
        <begin position="353"/>
        <end position="382"/>
    </location>
</feature>
<dbReference type="Pfam" id="PF16546">
    <property type="entry name" value="SGTA_dimer"/>
    <property type="match status" value="1"/>
</dbReference>
<evidence type="ECO:0000256" key="1">
    <source>
        <dbReference type="ARBA" id="ARBA00008175"/>
    </source>
</evidence>
<evidence type="ECO:0000259" key="6">
    <source>
        <dbReference type="Pfam" id="PF16546"/>
    </source>
</evidence>
<dbReference type="GO" id="GO:0016020">
    <property type="term" value="C:membrane"/>
    <property type="evidence" value="ECO:0007669"/>
    <property type="project" value="TreeGrafter"/>
</dbReference>
<feature type="compositionally biased region" description="Basic and acidic residues" evidence="5">
    <location>
        <begin position="368"/>
        <end position="382"/>
    </location>
</feature>
<protein>
    <recommendedName>
        <fullName evidence="6">SGTA homodimerisation domain-containing protein</fullName>
    </recommendedName>
</protein>
<accession>A0AAV6VYJ6</accession>
<dbReference type="Pfam" id="PF00515">
    <property type="entry name" value="TPR_1"/>
    <property type="match status" value="2"/>
</dbReference>
<dbReference type="Gene3D" id="1.20.5.420">
    <property type="entry name" value="Immunoglobulin FC, subunit C"/>
    <property type="match status" value="1"/>
</dbReference>
<dbReference type="GO" id="GO:0006620">
    <property type="term" value="P:post-translational protein targeting to endoplasmic reticulum membrane"/>
    <property type="evidence" value="ECO:0007669"/>
    <property type="project" value="TreeGrafter"/>
</dbReference>
<dbReference type="GO" id="GO:0060090">
    <property type="term" value="F:molecular adaptor activity"/>
    <property type="evidence" value="ECO:0007669"/>
    <property type="project" value="TreeGrafter"/>
</dbReference>
<dbReference type="Gene3D" id="1.25.40.10">
    <property type="entry name" value="Tetratricopeptide repeat domain"/>
    <property type="match status" value="1"/>
</dbReference>
<sequence>MEQRYQGKWSVSMLADYVGLASEILHTFITNTSQEGHSDITKHIKTKKHFYEDQVAASSSRMPHNIKLIISIINFLKQEALREVKNPDTQESLEVAVQCLQTAYDLDSKDPRLNKTEKYPLEEIWGVAMQTLDQTEQDDVRIELFGTSVERAERMKIIGNQFMKAMRFQEAIKHYTAAIEYDNNNAVYYCNRAAAYSKLNEFQNAIKDCEKAVQIDPLYAKAYGRMGLAYISLNQSESAITAFQKAVEIEPQNESYQTNLKIALEKKDKPTTPAAALTSLNNVDWQSLFSNPAFRNMASSIMQDPNIINALSSGLSNSFGQAASSDGSTGESTSEGGGLDMLFEAGQYLAQQMQAANPDLIEQVRQNRNSENKDSEREHQEE</sequence>
<dbReference type="SMART" id="SM00028">
    <property type="entry name" value="TPR"/>
    <property type="match status" value="3"/>
</dbReference>
<dbReference type="SUPFAM" id="SSF48452">
    <property type="entry name" value="TPR-like"/>
    <property type="match status" value="1"/>
</dbReference>
<dbReference type="PROSITE" id="PS50293">
    <property type="entry name" value="TPR_REGION"/>
    <property type="match status" value="1"/>
</dbReference>
<feature type="repeat" description="TPR" evidence="4">
    <location>
        <begin position="152"/>
        <end position="185"/>
    </location>
</feature>
<feature type="repeat" description="TPR" evidence="4">
    <location>
        <begin position="186"/>
        <end position="219"/>
    </location>
</feature>
<dbReference type="PROSITE" id="PS50005">
    <property type="entry name" value="TPR"/>
    <property type="match status" value="3"/>
</dbReference>
<reference evidence="7 8" key="1">
    <citation type="journal article" date="2022" name="Nat. Ecol. Evol.">
        <title>A masculinizing supergene underlies an exaggerated male reproductive morph in a spider.</title>
        <authorList>
            <person name="Hendrickx F."/>
            <person name="De Corte Z."/>
            <person name="Sonet G."/>
            <person name="Van Belleghem S.M."/>
            <person name="Kostlbacher S."/>
            <person name="Vangestel C."/>
        </authorList>
    </citation>
    <scope>NUCLEOTIDE SEQUENCE [LARGE SCALE GENOMIC DNA]</scope>
    <source>
        <strain evidence="7">W744_W776</strain>
    </source>
</reference>
<gene>
    <name evidence="7" type="ORF">JTE90_016754</name>
</gene>
<keyword evidence="2" id="KW-0677">Repeat</keyword>
<organism evidence="7 8">
    <name type="scientific">Oedothorax gibbosus</name>
    <dbReference type="NCBI Taxonomy" id="931172"/>
    <lineage>
        <taxon>Eukaryota</taxon>
        <taxon>Metazoa</taxon>
        <taxon>Ecdysozoa</taxon>
        <taxon>Arthropoda</taxon>
        <taxon>Chelicerata</taxon>
        <taxon>Arachnida</taxon>
        <taxon>Araneae</taxon>
        <taxon>Araneomorphae</taxon>
        <taxon>Entelegynae</taxon>
        <taxon>Araneoidea</taxon>
        <taxon>Linyphiidae</taxon>
        <taxon>Erigoninae</taxon>
        <taxon>Oedothorax</taxon>
    </lineage>
</organism>
<feature type="compositionally biased region" description="Low complexity" evidence="5">
    <location>
        <begin position="324"/>
        <end position="334"/>
    </location>
</feature>
<dbReference type="Proteomes" id="UP000827092">
    <property type="component" value="Unassembled WGS sequence"/>
</dbReference>
<evidence type="ECO:0000313" key="7">
    <source>
        <dbReference type="EMBL" id="KAG8201268.1"/>
    </source>
</evidence>
<evidence type="ECO:0000256" key="3">
    <source>
        <dbReference type="ARBA" id="ARBA00022803"/>
    </source>
</evidence>
<dbReference type="InterPro" id="IPR032374">
    <property type="entry name" value="SGTA_dimer"/>
</dbReference>
<comment type="similarity">
    <text evidence="1">Belongs to the SGT family.</text>
</comment>
<dbReference type="InterPro" id="IPR011990">
    <property type="entry name" value="TPR-like_helical_dom_sf"/>
</dbReference>
<evidence type="ECO:0000256" key="5">
    <source>
        <dbReference type="SAM" id="MobiDB-lite"/>
    </source>
</evidence>
<evidence type="ECO:0000256" key="2">
    <source>
        <dbReference type="ARBA" id="ARBA00022737"/>
    </source>
</evidence>
<dbReference type="EMBL" id="JAFNEN010000006">
    <property type="protein sequence ID" value="KAG8201268.1"/>
    <property type="molecule type" value="Genomic_DNA"/>
</dbReference>
<feature type="repeat" description="TPR" evidence="4">
    <location>
        <begin position="220"/>
        <end position="253"/>
    </location>
</feature>
<proteinExistence type="inferred from homology"/>
<dbReference type="AlphaFoldDB" id="A0AAV6VYJ6"/>
<dbReference type="InterPro" id="IPR019734">
    <property type="entry name" value="TPR_rpt"/>
</dbReference>